<feature type="domain" description="BTB" evidence="1">
    <location>
        <begin position="2"/>
        <end position="57"/>
    </location>
</feature>
<proteinExistence type="predicted"/>
<keyword evidence="3" id="KW-1185">Reference proteome</keyword>
<evidence type="ECO:0000259" key="1">
    <source>
        <dbReference type="Pfam" id="PF00651"/>
    </source>
</evidence>
<gene>
    <name evidence="2" type="ORF">PENTCL1PPCAC_24802</name>
</gene>
<comment type="caution">
    <text evidence="2">The sequence shown here is derived from an EMBL/GenBank/DDBJ whole genome shotgun (WGS) entry which is preliminary data.</text>
</comment>
<accession>A0AAV5U7L9</accession>
<evidence type="ECO:0000313" key="3">
    <source>
        <dbReference type="Proteomes" id="UP001432027"/>
    </source>
</evidence>
<dbReference type="InterPro" id="IPR011333">
    <property type="entry name" value="SKP1/BTB/POZ_sf"/>
</dbReference>
<dbReference type="EMBL" id="BTSX01000005">
    <property type="protein sequence ID" value="GMT02628.1"/>
    <property type="molecule type" value="Genomic_DNA"/>
</dbReference>
<dbReference type="InterPro" id="IPR000210">
    <property type="entry name" value="BTB/POZ_dom"/>
</dbReference>
<sequence>TEIEVKDVSVEEFTELLYVIFPSERPVNVESYRYLLLLADRFQIEYLVELVEKYLMKTDKVKTINKMLLAEEYRLEFLKKHCMDSFKTLQEVKAFESEFSKMSKSMKNALLDRCFELIIIK</sequence>
<dbReference type="Pfam" id="PF00651">
    <property type="entry name" value="BTB"/>
    <property type="match status" value="1"/>
</dbReference>
<dbReference type="Gene3D" id="3.30.710.10">
    <property type="entry name" value="Potassium Channel Kv1.1, Chain A"/>
    <property type="match status" value="1"/>
</dbReference>
<organism evidence="2 3">
    <name type="scientific">Pristionchus entomophagus</name>
    <dbReference type="NCBI Taxonomy" id="358040"/>
    <lineage>
        <taxon>Eukaryota</taxon>
        <taxon>Metazoa</taxon>
        <taxon>Ecdysozoa</taxon>
        <taxon>Nematoda</taxon>
        <taxon>Chromadorea</taxon>
        <taxon>Rhabditida</taxon>
        <taxon>Rhabditina</taxon>
        <taxon>Diplogasteromorpha</taxon>
        <taxon>Diplogasteroidea</taxon>
        <taxon>Neodiplogasteridae</taxon>
        <taxon>Pristionchus</taxon>
    </lineage>
</organism>
<feature type="non-terminal residue" evidence="2">
    <location>
        <position position="1"/>
    </location>
</feature>
<reference evidence="2" key="1">
    <citation type="submission" date="2023-10" db="EMBL/GenBank/DDBJ databases">
        <title>Genome assembly of Pristionchus species.</title>
        <authorList>
            <person name="Yoshida K."/>
            <person name="Sommer R.J."/>
        </authorList>
    </citation>
    <scope>NUCLEOTIDE SEQUENCE</scope>
    <source>
        <strain evidence="2">RS0144</strain>
    </source>
</reference>
<dbReference type="PANTHER" id="PTHR47022:SF1">
    <property type="entry name" value="BTB AND MATH DOMAIN-CONTAINING PROTEIN 36-RELATED"/>
    <property type="match status" value="1"/>
</dbReference>
<dbReference type="SUPFAM" id="SSF54695">
    <property type="entry name" value="POZ domain"/>
    <property type="match status" value="1"/>
</dbReference>
<protein>
    <recommendedName>
        <fullName evidence="1">BTB domain-containing protein</fullName>
    </recommendedName>
</protein>
<dbReference type="PANTHER" id="PTHR47022">
    <property type="entry name" value="BTB AND MATH DOMAIN-CONTAINING PROTEIN 36-RELATED"/>
    <property type="match status" value="1"/>
</dbReference>
<name>A0AAV5U7L9_9BILA</name>
<evidence type="ECO:0000313" key="2">
    <source>
        <dbReference type="EMBL" id="GMT02628.1"/>
    </source>
</evidence>
<dbReference type="AlphaFoldDB" id="A0AAV5U7L9"/>
<dbReference type="Proteomes" id="UP001432027">
    <property type="component" value="Unassembled WGS sequence"/>
</dbReference>